<dbReference type="PATRIC" id="fig|452652.3.peg.1460"/>
<dbReference type="EC" id="2.3.1.-" evidence="3"/>
<dbReference type="InterPro" id="IPR000182">
    <property type="entry name" value="GNAT_dom"/>
</dbReference>
<organism evidence="3 4">
    <name type="scientific">Kitasatospora setae (strain ATCC 33774 / DSM 43861 / JCM 3304 / KCC A-0304 / NBRC 14216 / KM-6054)</name>
    <name type="common">Streptomyces setae</name>
    <dbReference type="NCBI Taxonomy" id="452652"/>
    <lineage>
        <taxon>Bacteria</taxon>
        <taxon>Bacillati</taxon>
        <taxon>Actinomycetota</taxon>
        <taxon>Actinomycetes</taxon>
        <taxon>Kitasatosporales</taxon>
        <taxon>Streptomycetaceae</taxon>
        <taxon>Kitasatospora</taxon>
    </lineage>
</organism>
<dbReference type="GO" id="GO:0016747">
    <property type="term" value="F:acyltransferase activity, transferring groups other than amino-acyl groups"/>
    <property type="evidence" value="ECO:0007669"/>
    <property type="project" value="InterPro"/>
</dbReference>
<dbReference type="KEGG" id="ksk:KSE_14630"/>
<evidence type="ECO:0000313" key="3">
    <source>
        <dbReference type="EMBL" id="BAJ27291.1"/>
    </source>
</evidence>
<dbReference type="PROSITE" id="PS51186">
    <property type="entry name" value="GNAT"/>
    <property type="match status" value="2"/>
</dbReference>
<dbReference type="Gene3D" id="3.40.630.30">
    <property type="match status" value="2"/>
</dbReference>
<accession>E4N7W0</accession>
<feature type="domain" description="N-acetyltransferase" evidence="2">
    <location>
        <begin position="125"/>
        <end position="281"/>
    </location>
</feature>
<dbReference type="InterPro" id="IPR016181">
    <property type="entry name" value="Acyl_CoA_acyltransferase"/>
</dbReference>
<proteinExistence type="predicted"/>
<dbReference type="RefSeq" id="WP_014134609.1">
    <property type="nucleotide sequence ID" value="NC_016109.1"/>
</dbReference>
<dbReference type="STRING" id="452652.KSE_14630"/>
<name>E4N7W0_KITSK</name>
<feature type="domain" description="N-acetyltransferase" evidence="2">
    <location>
        <begin position="1"/>
        <end position="122"/>
    </location>
</feature>
<gene>
    <name evidence="3" type="ordered locus">KSE_14630</name>
</gene>
<evidence type="ECO:0000256" key="1">
    <source>
        <dbReference type="SAM" id="MobiDB-lite"/>
    </source>
</evidence>
<keyword evidence="4" id="KW-1185">Reference proteome</keyword>
<dbReference type="Pfam" id="PF00583">
    <property type="entry name" value="Acetyltransf_1"/>
    <property type="match status" value="2"/>
</dbReference>
<dbReference type="CDD" id="cd04301">
    <property type="entry name" value="NAT_SF"/>
    <property type="match status" value="1"/>
</dbReference>
<evidence type="ECO:0000259" key="2">
    <source>
        <dbReference type="PROSITE" id="PS51186"/>
    </source>
</evidence>
<dbReference type="Proteomes" id="UP000007076">
    <property type="component" value="Chromosome"/>
</dbReference>
<sequence length="281" mass="30500">MTTTLRPDGAEEPGVGGGRTQRWHVMVNGRRVGGLRTNAWARSGRYPGEICELEIAEPDRRRGRGTVAVLAAEEVLRSWGCVRAQLLVPAGATVALRLAQTLGYVEQMRNLDKDLGELPPLPAGLTAHPMTEQEFPAWRQTAIDGYRADLVAGGLGADEAATRAAEDHRRALPAGLGTVGTVLRRLRDADGTVLGTVWVTLHQDRHPDGGSIAWVMVVEVAPEHRGRGHGRALMHLAERECLRAGVRHLGLNVFSTNAVAIGLYESLGYRPTRYVLNKPLL</sequence>
<dbReference type="eggNOG" id="COG0456">
    <property type="taxonomic scope" value="Bacteria"/>
</dbReference>
<dbReference type="PANTHER" id="PTHR43072">
    <property type="entry name" value="N-ACETYLTRANSFERASE"/>
    <property type="match status" value="1"/>
</dbReference>
<dbReference type="AlphaFoldDB" id="E4N7W0"/>
<keyword evidence="3" id="KW-0012">Acyltransferase</keyword>
<reference evidence="3 4" key="1">
    <citation type="journal article" date="2010" name="DNA Res.">
        <title>Genome sequence of Kitasatospora setae NBRC 14216T: an evolutionary snapshot of the family Streptomycetaceae.</title>
        <authorList>
            <person name="Ichikawa N."/>
            <person name="Oguchi A."/>
            <person name="Ikeda H."/>
            <person name="Ishikawa J."/>
            <person name="Kitani S."/>
            <person name="Watanabe Y."/>
            <person name="Nakamura S."/>
            <person name="Katano Y."/>
            <person name="Kishi E."/>
            <person name="Sasagawa M."/>
            <person name="Ankai A."/>
            <person name="Fukui S."/>
            <person name="Hashimoto Y."/>
            <person name="Kamata S."/>
            <person name="Otoguro M."/>
            <person name="Tanikawa S."/>
            <person name="Nihira T."/>
            <person name="Horinouchi S."/>
            <person name="Ohnishi Y."/>
            <person name="Hayakawa M."/>
            <person name="Kuzuyama T."/>
            <person name="Arisawa A."/>
            <person name="Nomoto F."/>
            <person name="Miura H."/>
            <person name="Takahashi Y."/>
            <person name="Fujita N."/>
        </authorList>
    </citation>
    <scope>NUCLEOTIDE SEQUENCE [LARGE SCALE GENOMIC DNA]</scope>
    <source>
        <strain evidence="4">ATCC 33774 / DSM 43861 / JCM 3304 / KCC A-0304 / NBRC 14216 / KM-6054</strain>
    </source>
</reference>
<feature type="region of interest" description="Disordered" evidence="1">
    <location>
        <begin position="1"/>
        <end position="20"/>
    </location>
</feature>
<dbReference type="EMBL" id="AP010968">
    <property type="protein sequence ID" value="BAJ27291.1"/>
    <property type="molecule type" value="Genomic_DNA"/>
</dbReference>
<dbReference type="SUPFAM" id="SSF55729">
    <property type="entry name" value="Acyl-CoA N-acyltransferases (Nat)"/>
    <property type="match status" value="2"/>
</dbReference>
<keyword evidence="3" id="KW-0808">Transferase</keyword>
<evidence type="ECO:0000313" key="4">
    <source>
        <dbReference type="Proteomes" id="UP000007076"/>
    </source>
</evidence>
<protein>
    <submittedName>
        <fullName evidence="3">Putative acetyltransferase</fullName>
        <ecNumber evidence="3">2.3.1.-</ecNumber>
    </submittedName>
</protein>
<dbReference type="HOGENOM" id="CLU_1000846_0_0_11"/>